<dbReference type="AlphaFoldDB" id="A0A6L4X1Q1"/>
<dbReference type="RefSeq" id="WP_152358635.1">
    <property type="nucleotide sequence ID" value="NZ_WBSM01000008.1"/>
</dbReference>
<organism evidence="2 5">
    <name type="scientific">Bifidobacterium ramosum</name>
    <dbReference type="NCBI Taxonomy" id="1798158"/>
    <lineage>
        <taxon>Bacteria</taxon>
        <taxon>Bacillati</taxon>
        <taxon>Actinomycetota</taxon>
        <taxon>Actinomycetes</taxon>
        <taxon>Bifidobacteriales</taxon>
        <taxon>Bifidobacteriaceae</taxon>
        <taxon>Bifidobacterium</taxon>
    </lineage>
</organism>
<keyword evidence="1" id="KW-0812">Transmembrane</keyword>
<keyword evidence="1" id="KW-1133">Transmembrane helix</keyword>
<proteinExistence type="predicted"/>
<evidence type="ECO:0000313" key="5">
    <source>
        <dbReference type="Proteomes" id="UP000482084"/>
    </source>
</evidence>
<keyword evidence="5" id="KW-1185">Reference proteome</keyword>
<accession>A0A6L4X1Q1</accession>
<feature type="transmembrane region" description="Helical" evidence="1">
    <location>
        <begin position="29"/>
        <end position="55"/>
    </location>
</feature>
<keyword evidence="1" id="KW-0472">Membrane</keyword>
<dbReference type="EMBL" id="WBSM01000008">
    <property type="protein sequence ID" value="KAB8287539.1"/>
    <property type="molecule type" value="Genomic_DNA"/>
</dbReference>
<evidence type="ECO:0000313" key="3">
    <source>
        <dbReference type="EMBL" id="NEG72260.1"/>
    </source>
</evidence>
<dbReference type="OrthoDB" id="3233345at2"/>
<feature type="transmembrane region" description="Helical" evidence="1">
    <location>
        <begin position="62"/>
        <end position="82"/>
    </location>
</feature>
<protein>
    <submittedName>
        <fullName evidence="2">Uncharacterized protein</fullName>
    </submittedName>
</protein>
<sequence length="105" mass="11391">MTTTANWSDLDLSTIDLSHLDLSFVDRIVLWYGTLPSAAQTLLTVAVGAAIAYVVFRIVIKLIKGIIMSVIAAVLAFLLTTVPGNLLLSQAFDRVEQQITTSINQ</sequence>
<reference evidence="3 4" key="1">
    <citation type="submission" date="2019-10" db="EMBL/GenBank/DDBJ databases">
        <title>Bifidobacterium from non-human primates.</title>
        <authorList>
            <person name="Modesto M."/>
        </authorList>
    </citation>
    <scope>NUCLEOTIDE SEQUENCE [LARGE SCALE GENOMIC DNA]</scope>
    <source>
        <strain evidence="3 4">TREM</strain>
    </source>
</reference>
<dbReference type="Proteomes" id="UP000469943">
    <property type="component" value="Unassembled WGS sequence"/>
</dbReference>
<dbReference type="EMBL" id="WHZX01000006">
    <property type="protein sequence ID" value="NEG72260.1"/>
    <property type="molecule type" value="Genomic_DNA"/>
</dbReference>
<name>A0A6L4X1Q1_9BIFI</name>
<comment type="caution">
    <text evidence="2">The sequence shown here is derived from an EMBL/GenBank/DDBJ whole genome shotgun (WGS) entry which is preliminary data.</text>
</comment>
<gene>
    <name evidence="2" type="ORF">DSM100688_1626</name>
    <name evidence="3" type="ORF">GFD24_08620</name>
</gene>
<evidence type="ECO:0000313" key="4">
    <source>
        <dbReference type="Proteomes" id="UP000469943"/>
    </source>
</evidence>
<reference evidence="2 5" key="2">
    <citation type="submission" date="2019-10" db="EMBL/GenBank/DDBJ databases">
        <title>Characterization of the phylogenetic diversity of two novel species belonging to the genus Bifidobacterium: Bifidobacterium cebidarum sp. nov. and Bifidobacterium leontopitheci sp. nov.</title>
        <authorList>
            <person name="Lugli G.A."/>
            <person name="Duranti S."/>
            <person name="Milani C."/>
            <person name="Turroni F."/>
            <person name="Ventura M."/>
        </authorList>
    </citation>
    <scope>NUCLEOTIDE SEQUENCE [LARGE SCALE GENOMIC DNA]</scope>
    <source>
        <strain evidence="2 5">DSM 100688</strain>
    </source>
</reference>
<dbReference type="Proteomes" id="UP000482084">
    <property type="component" value="Unassembled WGS sequence"/>
</dbReference>
<evidence type="ECO:0000256" key="1">
    <source>
        <dbReference type="SAM" id="Phobius"/>
    </source>
</evidence>
<evidence type="ECO:0000313" key="2">
    <source>
        <dbReference type="EMBL" id="KAB8287539.1"/>
    </source>
</evidence>